<dbReference type="OrthoDB" id="5946236at2759"/>
<feature type="domain" description="ATP-grasp" evidence="2">
    <location>
        <begin position="164"/>
        <end position="395"/>
    </location>
</feature>
<keyword evidence="1" id="KW-0547">Nucleotide-binding</keyword>
<dbReference type="SUPFAM" id="SSF56059">
    <property type="entry name" value="Glutathione synthetase ATP-binding domain-like"/>
    <property type="match status" value="1"/>
</dbReference>
<evidence type="ECO:0000256" key="1">
    <source>
        <dbReference type="PROSITE-ProRule" id="PRU00409"/>
    </source>
</evidence>
<name>A0A8H3G8U7_9LECA</name>
<dbReference type="EMBL" id="CAJPDR010000451">
    <property type="protein sequence ID" value="CAF9936707.1"/>
    <property type="molecule type" value="Genomic_DNA"/>
</dbReference>
<dbReference type="PROSITE" id="PS50975">
    <property type="entry name" value="ATP_GRASP"/>
    <property type="match status" value="1"/>
</dbReference>
<comment type="caution">
    <text evidence="3">The sequence shown here is derived from an EMBL/GenBank/DDBJ whole genome shotgun (WGS) entry which is preliminary data.</text>
</comment>
<dbReference type="Gene3D" id="3.30.470.20">
    <property type="entry name" value="ATP-grasp fold, B domain"/>
    <property type="match status" value="1"/>
</dbReference>
<evidence type="ECO:0000259" key="2">
    <source>
        <dbReference type="PROSITE" id="PS50975"/>
    </source>
</evidence>
<dbReference type="AlphaFoldDB" id="A0A8H3G8U7"/>
<accession>A0A8H3G8U7</accession>
<sequence length="455" mass="51927">MEFSKPQVTLDTSLADLYADEYREGDPKTTLVPCYWCSDLDYNKFIPKTSKYLYQGTPPPNTDKEKRELVIQCLSLECQRFTFAAGRMETVLFDIRDFTSRLDAIKTMNVLPNWQRPNITFAKGIDDLMQQRPDAQFALVVPHEKFASRQQTVDSDVLYKLLSKRYLALSGLPTPQTNVLDLDDSSQCVESKLSKAVSWIRNFDIPRVFKTQQGMSSVGTFLIRTEQEREDLIDLLSENILRTTLDSVNSTNAYLYPSSLLSQEMITQAQECFATSFFVRRNGNATFLGACRQDMDSESNAWLGASIRYLDQGRLRKRLWPVVCQIATYLHGEGYYGPAGADIMLANASATQSARHWIIDLNVRMTGSLTLAFLRGHFSEMRGLHEASITQRFKFKHKRDDFRKLFATEVAEGRLIIVAWFYDTISEVSWGNLIVGAEDERGLKGLIEKVRSFAF</sequence>
<reference evidence="3" key="1">
    <citation type="submission" date="2021-03" db="EMBL/GenBank/DDBJ databases">
        <authorList>
            <person name="Tagirdzhanova G."/>
        </authorList>
    </citation>
    <scope>NUCLEOTIDE SEQUENCE</scope>
</reference>
<evidence type="ECO:0000313" key="4">
    <source>
        <dbReference type="Proteomes" id="UP000664203"/>
    </source>
</evidence>
<organism evidence="3 4">
    <name type="scientific">Alectoria fallacina</name>
    <dbReference type="NCBI Taxonomy" id="1903189"/>
    <lineage>
        <taxon>Eukaryota</taxon>
        <taxon>Fungi</taxon>
        <taxon>Dikarya</taxon>
        <taxon>Ascomycota</taxon>
        <taxon>Pezizomycotina</taxon>
        <taxon>Lecanoromycetes</taxon>
        <taxon>OSLEUM clade</taxon>
        <taxon>Lecanoromycetidae</taxon>
        <taxon>Lecanorales</taxon>
        <taxon>Lecanorineae</taxon>
        <taxon>Parmeliaceae</taxon>
        <taxon>Alectoria</taxon>
    </lineage>
</organism>
<protein>
    <recommendedName>
        <fullName evidence="2">ATP-grasp domain-containing protein</fullName>
    </recommendedName>
</protein>
<dbReference type="GO" id="GO:0005524">
    <property type="term" value="F:ATP binding"/>
    <property type="evidence" value="ECO:0007669"/>
    <property type="project" value="UniProtKB-UniRule"/>
</dbReference>
<dbReference type="PANTHER" id="PTHR37018">
    <property type="entry name" value="CULTURE SPECIFIC PROTEIN, PUTATIVE (AFU_ORTHOLOGUE AFUA_2G00130)-RELATED"/>
    <property type="match status" value="1"/>
</dbReference>
<dbReference type="InterPro" id="IPR011761">
    <property type="entry name" value="ATP-grasp"/>
</dbReference>
<dbReference type="PANTHER" id="PTHR37018:SF1">
    <property type="entry name" value="CULTURE SPECIFIC PROTEIN, PUTATIVE (AFU_ORTHOLOGUE AFUA_2G00130)-RELATED"/>
    <property type="match status" value="1"/>
</dbReference>
<keyword evidence="1" id="KW-0067">ATP-binding</keyword>
<proteinExistence type="predicted"/>
<evidence type="ECO:0000313" key="3">
    <source>
        <dbReference type="EMBL" id="CAF9936707.1"/>
    </source>
</evidence>
<dbReference type="InterPro" id="IPR053269">
    <property type="entry name" value="Asp-Met_ligase"/>
</dbReference>
<keyword evidence="4" id="KW-1185">Reference proteome</keyword>
<dbReference type="Proteomes" id="UP000664203">
    <property type="component" value="Unassembled WGS sequence"/>
</dbReference>
<dbReference type="GO" id="GO:0046872">
    <property type="term" value="F:metal ion binding"/>
    <property type="evidence" value="ECO:0007669"/>
    <property type="project" value="InterPro"/>
</dbReference>
<gene>
    <name evidence="3" type="ORF">ALECFALPRED_006955</name>
</gene>